<dbReference type="InterPro" id="IPR004358">
    <property type="entry name" value="Sig_transdc_His_kin-like_C"/>
</dbReference>
<dbReference type="SUPFAM" id="SSF47384">
    <property type="entry name" value="Homodimeric domain of signal transducing histidine kinase"/>
    <property type="match status" value="1"/>
</dbReference>
<feature type="modified residue" description="Phosphohistidine" evidence="18">
    <location>
        <position position="825"/>
    </location>
</feature>
<dbReference type="Pfam" id="PF08447">
    <property type="entry name" value="PAS_3"/>
    <property type="match status" value="1"/>
</dbReference>
<dbReference type="GO" id="GO:0005524">
    <property type="term" value="F:ATP binding"/>
    <property type="evidence" value="ECO:0007669"/>
    <property type="project" value="UniProtKB-KW"/>
</dbReference>
<dbReference type="Gene3D" id="3.30.450.40">
    <property type="match status" value="1"/>
</dbReference>
<dbReference type="Pfam" id="PF02518">
    <property type="entry name" value="HATPase_c"/>
    <property type="match status" value="1"/>
</dbReference>
<keyword evidence="26" id="KW-1185">Reference proteome</keyword>
<dbReference type="InterPro" id="IPR013655">
    <property type="entry name" value="PAS_fold_3"/>
</dbReference>
<evidence type="ECO:0000256" key="3">
    <source>
        <dbReference type="ARBA" id="ARBA00006402"/>
    </source>
</evidence>
<dbReference type="GO" id="GO:0000155">
    <property type="term" value="F:phosphorelay sensor kinase activity"/>
    <property type="evidence" value="ECO:0007669"/>
    <property type="project" value="InterPro"/>
</dbReference>
<evidence type="ECO:0000259" key="20">
    <source>
        <dbReference type="PROSITE" id="PS50109"/>
    </source>
</evidence>
<keyword evidence="10" id="KW-0418">Kinase</keyword>
<evidence type="ECO:0000256" key="18">
    <source>
        <dbReference type="PROSITE-ProRule" id="PRU00110"/>
    </source>
</evidence>
<keyword evidence="13" id="KW-0902">Two-component regulatory system</keyword>
<keyword evidence="7" id="KW-0808">Transferase</keyword>
<evidence type="ECO:0000256" key="14">
    <source>
        <dbReference type="ARBA" id="ARBA00023136"/>
    </source>
</evidence>
<dbReference type="PANTHER" id="PTHR45339">
    <property type="entry name" value="HYBRID SIGNAL TRANSDUCTION HISTIDINE KINASE J"/>
    <property type="match status" value="1"/>
</dbReference>
<dbReference type="InterPro" id="IPR000014">
    <property type="entry name" value="PAS"/>
</dbReference>
<dbReference type="RefSeq" id="WP_190349350.1">
    <property type="nucleotide sequence ID" value="NZ_JACJPY010000004.1"/>
</dbReference>
<dbReference type="InterPro" id="IPR035965">
    <property type="entry name" value="PAS-like_dom_sf"/>
</dbReference>
<reference evidence="25" key="2">
    <citation type="submission" date="2020-08" db="EMBL/GenBank/DDBJ databases">
        <authorList>
            <person name="Chen M."/>
            <person name="Teng W."/>
            <person name="Zhao L."/>
            <person name="Hu C."/>
            <person name="Zhou Y."/>
            <person name="Han B."/>
            <person name="Song L."/>
            <person name="Shu W."/>
        </authorList>
    </citation>
    <scope>NUCLEOTIDE SEQUENCE</scope>
    <source>
        <strain evidence="25">FACHB-1277</strain>
    </source>
</reference>
<keyword evidence="9" id="KW-0547">Nucleotide-binding</keyword>
<name>A0A926Z4X2_9CYAN</name>
<feature type="domain" description="HPt" evidence="24">
    <location>
        <begin position="786"/>
        <end position="888"/>
    </location>
</feature>
<feature type="domain" description="PAC" evidence="23">
    <location>
        <begin position="286"/>
        <end position="338"/>
    </location>
</feature>
<dbReference type="AlphaFoldDB" id="A0A926Z4X2"/>
<evidence type="ECO:0000256" key="2">
    <source>
        <dbReference type="ARBA" id="ARBA00004651"/>
    </source>
</evidence>
<dbReference type="PROSITE" id="PS50112">
    <property type="entry name" value="PAS"/>
    <property type="match status" value="1"/>
</dbReference>
<dbReference type="PANTHER" id="PTHR45339:SF1">
    <property type="entry name" value="HYBRID SIGNAL TRANSDUCTION HISTIDINE KINASE J"/>
    <property type="match status" value="1"/>
</dbReference>
<dbReference type="PROSITE" id="PS50894">
    <property type="entry name" value="HPT"/>
    <property type="match status" value="1"/>
</dbReference>
<dbReference type="SUPFAM" id="SSF47226">
    <property type="entry name" value="Histidine-containing phosphotransfer domain, HPT domain"/>
    <property type="match status" value="1"/>
</dbReference>
<evidence type="ECO:0000256" key="15">
    <source>
        <dbReference type="ARBA" id="ARBA00064003"/>
    </source>
</evidence>
<evidence type="ECO:0000313" key="26">
    <source>
        <dbReference type="Proteomes" id="UP000631421"/>
    </source>
</evidence>
<keyword evidence="8" id="KW-0812">Transmembrane</keyword>
<dbReference type="Gene3D" id="1.10.287.130">
    <property type="match status" value="1"/>
</dbReference>
<keyword evidence="11" id="KW-0067">ATP-binding</keyword>
<dbReference type="CDD" id="cd00082">
    <property type="entry name" value="HisKA"/>
    <property type="match status" value="1"/>
</dbReference>
<dbReference type="EC" id="2.7.13.3" evidence="4"/>
<dbReference type="Pfam" id="PF00512">
    <property type="entry name" value="HisKA"/>
    <property type="match status" value="1"/>
</dbReference>
<sequence length="915" mass="101631">MQISSQILQVFRQSEPLGAALGRVCAALLELGGLRYVYFYKFEKPIACLGANPEQFRERDWGGAIMAEAIAPSCQLDPPTGDLSDAILSKLINNPKIQSYANPVIDNNHLLIPLTLASHDVDGGVNIQGSATQLEQVLWGFLGAIAIESPNFSWDQDDLLLWQNVAMQSEIAIARDNHDQQLQIQAQDAEQAYNNLYHWTEQYRYLVEQVPSVSYLSPLADKNADESVDYTDFAYISPQVQELLGLPVSSYTFTTIFKEWQNYVHPEDRDWVYQKLQDTLDTGVPFFCEYRMVRRDGKIIWVSDTARIGLLMDGKTMVLRGSVYDISDRKNTEAQIAAAQIAEAANQSKSTFLAVMSPEIRTPMNTVIGMTDLLLNTDLSSQQKHYVSTIRQGGEMLLSIVDDILDFSRIEAGQMELEESCFKLQECVNNMLAMMSARAEQKSLSISVSQDPSVPTYIIGDHGRLRQILVNLVNNAIKFTQQGGITIGISSQLLSADANIYRIMFDVIDTGVGIDPDSLKQLFQSFRQADSSISRQYGGTGLGLVICKQLCEMMGGSIHVQSEVGKGSTFSFSICAEAVSMPNLSDGQDAMESGKDILQYGVTCNSELANHDANQDDHHEKAQQALELRIGDRYPLQILVVEDNSVNREILLLMLDKMGYLAESVSDGKEAVDVVCGRKYDLVFMDLQMPIMDGITATKHIRQFAKHQPWIVGLSANAFSDFRDAALAAGMDDYVTKPLQAETLSMVVTNAAQQNHFKNLNDLNHRSNYSPFIDVKTLTRLGDSIGKENVSNLVDAYLEHTAIAIAAMQRAILQHDFVTIEAECHSLKGGSSTFGATRLVDLCQEIESCSRYYIGAKHFTSEDIAKAQKLLDRMHSEYNILKQSIHRVLLAILDNGENALALTAQPLADKQLPQK</sequence>
<organism evidence="25 26">
    <name type="scientific">Pseudanabaena cinerea FACHB-1277</name>
    <dbReference type="NCBI Taxonomy" id="2949581"/>
    <lineage>
        <taxon>Bacteria</taxon>
        <taxon>Bacillati</taxon>
        <taxon>Cyanobacteriota</taxon>
        <taxon>Cyanophyceae</taxon>
        <taxon>Pseudanabaenales</taxon>
        <taxon>Pseudanabaenaceae</taxon>
        <taxon>Pseudanabaena</taxon>
        <taxon>Pseudanabaena cinerea</taxon>
    </lineage>
</organism>
<evidence type="ECO:0000259" key="21">
    <source>
        <dbReference type="PROSITE" id="PS50110"/>
    </source>
</evidence>
<dbReference type="Pfam" id="PF01627">
    <property type="entry name" value="Hpt"/>
    <property type="match status" value="1"/>
</dbReference>
<dbReference type="PRINTS" id="PR00344">
    <property type="entry name" value="BCTRLSENSOR"/>
</dbReference>
<dbReference type="Proteomes" id="UP000631421">
    <property type="component" value="Unassembled WGS sequence"/>
</dbReference>
<evidence type="ECO:0000256" key="12">
    <source>
        <dbReference type="ARBA" id="ARBA00022989"/>
    </source>
</evidence>
<dbReference type="SUPFAM" id="SSF55785">
    <property type="entry name" value="PYP-like sensor domain (PAS domain)"/>
    <property type="match status" value="1"/>
</dbReference>
<protein>
    <recommendedName>
        <fullName evidence="17">Circadian input-output histidine kinase CikA</fullName>
        <ecNumber evidence="4">2.7.13.3</ecNumber>
    </recommendedName>
    <alternativeName>
        <fullName evidence="16">Sensory/regulatory protein RpfC</fullName>
    </alternativeName>
</protein>
<evidence type="ECO:0000256" key="8">
    <source>
        <dbReference type="ARBA" id="ARBA00022692"/>
    </source>
</evidence>
<dbReference type="InterPro" id="IPR001789">
    <property type="entry name" value="Sig_transdc_resp-reg_receiver"/>
</dbReference>
<dbReference type="Gene3D" id="3.40.50.2300">
    <property type="match status" value="1"/>
</dbReference>
<evidence type="ECO:0000256" key="6">
    <source>
        <dbReference type="ARBA" id="ARBA00022553"/>
    </source>
</evidence>
<dbReference type="CDD" id="cd00088">
    <property type="entry name" value="HPT"/>
    <property type="match status" value="1"/>
</dbReference>
<evidence type="ECO:0000259" key="24">
    <source>
        <dbReference type="PROSITE" id="PS50894"/>
    </source>
</evidence>
<evidence type="ECO:0000256" key="10">
    <source>
        <dbReference type="ARBA" id="ARBA00022777"/>
    </source>
</evidence>
<dbReference type="InterPro" id="IPR003661">
    <property type="entry name" value="HisK_dim/P_dom"/>
</dbReference>
<dbReference type="SMART" id="SM00388">
    <property type="entry name" value="HisKA"/>
    <property type="match status" value="1"/>
</dbReference>
<dbReference type="FunFam" id="1.10.287.130:FF:000002">
    <property type="entry name" value="Two-component osmosensing histidine kinase"/>
    <property type="match status" value="1"/>
</dbReference>
<comment type="catalytic activity">
    <reaction evidence="1">
        <text>ATP + protein L-histidine = ADP + protein N-phospho-L-histidine.</text>
        <dbReference type="EC" id="2.7.13.3"/>
    </reaction>
</comment>
<dbReference type="SUPFAM" id="SSF52172">
    <property type="entry name" value="CheY-like"/>
    <property type="match status" value="1"/>
</dbReference>
<keyword evidence="5" id="KW-1003">Cell membrane</keyword>
<evidence type="ECO:0000313" key="25">
    <source>
        <dbReference type="EMBL" id="MBD2149013.1"/>
    </source>
</evidence>
<gene>
    <name evidence="25" type="ORF">H6F44_02565</name>
</gene>
<evidence type="ECO:0000256" key="7">
    <source>
        <dbReference type="ARBA" id="ARBA00022679"/>
    </source>
</evidence>
<evidence type="ECO:0000256" key="13">
    <source>
        <dbReference type="ARBA" id="ARBA00023012"/>
    </source>
</evidence>
<accession>A0A926Z4X2</accession>
<evidence type="ECO:0000256" key="5">
    <source>
        <dbReference type="ARBA" id="ARBA00022475"/>
    </source>
</evidence>
<dbReference type="SUPFAM" id="SSF55781">
    <property type="entry name" value="GAF domain-like"/>
    <property type="match status" value="1"/>
</dbReference>
<evidence type="ECO:0000256" key="17">
    <source>
        <dbReference type="ARBA" id="ARBA00074306"/>
    </source>
</evidence>
<evidence type="ECO:0000256" key="11">
    <source>
        <dbReference type="ARBA" id="ARBA00022840"/>
    </source>
</evidence>
<evidence type="ECO:0000256" key="19">
    <source>
        <dbReference type="PROSITE-ProRule" id="PRU00169"/>
    </source>
</evidence>
<dbReference type="InterPro" id="IPR011006">
    <property type="entry name" value="CheY-like_superfamily"/>
</dbReference>
<dbReference type="PROSITE" id="PS50113">
    <property type="entry name" value="PAC"/>
    <property type="match status" value="1"/>
</dbReference>
<dbReference type="CDD" id="cd00130">
    <property type="entry name" value="PAS"/>
    <property type="match status" value="1"/>
</dbReference>
<dbReference type="Gene3D" id="3.30.450.20">
    <property type="entry name" value="PAS domain"/>
    <property type="match status" value="1"/>
</dbReference>
<keyword evidence="12" id="KW-1133">Transmembrane helix</keyword>
<dbReference type="InterPro" id="IPR005467">
    <property type="entry name" value="His_kinase_dom"/>
</dbReference>
<dbReference type="CDD" id="cd17546">
    <property type="entry name" value="REC_hyHK_CKI1_RcsC-like"/>
    <property type="match status" value="1"/>
</dbReference>
<comment type="similarity">
    <text evidence="3">In the N-terminal section; belongs to the phytochrome family.</text>
</comment>
<dbReference type="EMBL" id="JACJPY010000004">
    <property type="protein sequence ID" value="MBD2149013.1"/>
    <property type="molecule type" value="Genomic_DNA"/>
</dbReference>
<dbReference type="FunFam" id="3.30.565.10:FF:000010">
    <property type="entry name" value="Sensor histidine kinase RcsC"/>
    <property type="match status" value="1"/>
</dbReference>
<keyword evidence="6 19" id="KW-0597">Phosphoprotein</keyword>
<dbReference type="NCBIfam" id="TIGR00229">
    <property type="entry name" value="sensory_box"/>
    <property type="match status" value="1"/>
</dbReference>
<reference evidence="25" key="1">
    <citation type="journal article" date="2015" name="ISME J.">
        <title>Draft Genome Sequence of Streptomyces incarnatus NRRL8089, which Produces the Nucleoside Antibiotic Sinefungin.</title>
        <authorList>
            <person name="Oshima K."/>
            <person name="Hattori M."/>
            <person name="Shimizu H."/>
            <person name="Fukuda K."/>
            <person name="Nemoto M."/>
            <person name="Inagaki K."/>
            <person name="Tamura T."/>
        </authorList>
    </citation>
    <scope>NUCLEOTIDE SEQUENCE</scope>
    <source>
        <strain evidence="25">FACHB-1277</strain>
    </source>
</reference>
<dbReference type="Gene3D" id="3.30.565.10">
    <property type="entry name" value="Histidine kinase-like ATPase, C-terminal domain"/>
    <property type="match status" value="1"/>
</dbReference>
<proteinExistence type="inferred from homology"/>
<dbReference type="InterPro" id="IPR029016">
    <property type="entry name" value="GAF-like_dom_sf"/>
</dbReference>
<dbReference type="InterPro" id="IPR036641">
    <property type="entry name" value="HPT_dom_sf"/>
</dbReference>
<dbReference type="GO" id="GO:0005886">
    <property type="term" value="C:plasma membrane"/>
    <property type="evidence" value="ECO:0007669"/>
    <property type="project" value="UniProtKB-SubCell"/>
</dbReference>
<evidence type="ECO:0000256" key="1">
    <source>
        <dbReference type="ARBA" id="ARBA00000085"/>
    </source>
</evidence>
<dbReference type="PROSITE" id="PS50109">
    <property type="entry name" value="HIS_KIN"/>
    <property type="match status" value="1"/>
</dbReference>
<evidence type="ECO:0000259" key="23">
    <source>
        <dbReference type="PROSITE" id="PS50113"/>
    </source>
</evidence>
<dbReference type="SMART" id="SM00448">
    <property type="entry name" value="REC"/>
    <property type="match status" value="1"/>
</dbReference>
<evidence type="ECO:0000256" key="9">
    <source>
        <dbReference type="ARBA" id="ARBA00022741"/>
    </source>
</evidence>
<comment type="caution">
    <text evidence="25">The sequence shown here is derived from an EMBL/GenBank/DDBJ whole genome shotgun (WGS) entry which is preliminary data.</text>
</comment>
<feature type="domain" description="PAS" evidence="22">
    <location>
        <begin position="233"/>
        <end position="283"/>
    </location>
</feature>
<dbReference type="SUPFAM" id="SSF55874">
    <property type="entry name" value="ATPase domain of HSP90 chaperone/DNA topoisomerase II/histidine kinase"/>
    <property type="match status" value="1"/>
</dbReference>
<dbReference type="InterPro" id="IPR000700">
    <property type="entry name" value="PAS-assoc_C"/>
</dbReference>
<dbReference type="InterPro" id="IPR003594">
    <property type="entry name" value="HATPase_dom"/>
</dbReference>
<comment type="subcellular location">
    <subcellularLocation>
        <location evidence="2">Cell membrane</location>
        <topology evidence="2">Multi-pass membrane protein</topology>
    </subcellularLocation>
</comment>
<dbReference type="CDD" id="cd16922">
    <property type="entry name" value="HATPase_EvgS-ArcB-TorS-like"/>
    <property type="match status" value="1"/>
</dbReference>
<feature type="domain" description="Histidine kinase" evidence="20">
    <location>
        <begin position="355"/>
        <end position="578"/>
    </location>
</feature>
<feature type="modified residue" description="4-aspartylphosphate" evidence="19">
    <location>
        <position position="686"/>
    </location>
</feature>
<evidence type="ECO:0000256" key="4">
    <source>
        <dbReference type="ARBA" id="ARBA00012438"/>
    </source>
</evidence>
<dbReference type="Pfam" id="PF00072">
    <property type="entry name" value="Response_reg"/>
    <property type="match status" value="1"/>
</dbReference>
<keyword evidence="14" id="KW-0472">Membrane</keyword>
<dbReference type="InterPro" id="IPR008207">
    <property type="entry name" value="Sig_transdc_His_kin_Hpt_dom"/>
</dbReference>
<dbReference type="InterPro" id="IPR036097">
    <property type="entry name" value="HisK_dim/P_sf"/>
</dbReference>
<dbReference type="InterPro" id="IPR036890">
    <property type="entry name" value="HATPase_C_sf"/>
</dbReference>
<dbReference type="PROSITE" id="PS50110">
    <property type="entry name" value="RESPONSE_REGULATORY"/>
    <property type="match status" value="1"/>
</dbReference>
<comment type="subunit">
    <text evidence="15">At low DSF concentrations, interacts with RpfF.</text>
</comment>
<feature type="domain" description="Response regulatory" evidence="21">
    <location>
        <begin position="637"/>
        <end position="752"/>
    </location>
</feature>
<dbReference type="SMART" id="SM00387">
    <property type="entry name" value="HATPase_c"/>
    <property type="match status" value="1"/>
</dbReference>
<dbReference type="Gene3D" id="1.20.120.160">
    <property type="entry name" value="HPT domain"/>
    <property type="match status" value="1"/>
</dbReference>
<evidence type="ECO:0000259" key="22">
    <source>
        <dbReference type="PROSITE" id="PS50112"/>
    </source>
</evidence>
<evidence type="ECO:0000256" key="16">
    <source>
        <dbReference type="ARBA" id="ARBA00068150"/>
    </source>
</evidence>